<reference evidence="1 2" key="1">
    <citation type="journal article" date="2019" name="Commun. Biol.">
        <title>The bagworm genome reveals a unique fibroin gene that provides high tensile strength.</title>
        <authorList>
            <person name="Kono N."/>
            <person name="Nakamura H."/>
            <person name="Ohtoshi R."/>
            <person name="Tomita M."/>
            <person name="Numata K."/>
            <person name="Arakawa K."/>
        </authorList>
    </citation>
    <scope>NUCLEOTIDE SEQUENCE [LARGE SCALE GENOMIC DNA]</scope>
</reference>
<evidence type="ECO:0000313" key="2">
    <source>
        <dbReference type="Proteomes" id="UP000299102"/>
    </source>
</evidence>
<evidence type="ECO:0000313" key="1">
    <source>
        <dbReference type="EMBL" id="GBP68353.1"/>
    </source>
</evidence>
<gene>
    <name evidence="1" type="ORF">EVAR_31343_1</name>
</gene>
<name>A0A4C1XYW9_EUMVA</name>
<sequence length="113" mass="12201">MIQRVSTKEKKKRSPENKALKEAVITARPLIGVLGASGANAYANEVHGHASPIEMNATHMCNGCTTYKMQSGRCRGNYGHRRADAVCVSVIMFKQSDAGRVASALHSNQMARA</sequence>
<accession>A0A4C1XYW9</accession>
<dbReference type="Proteomes" id="UP000299102">
    <property type="component" value="Unassembled WGS sequence"/>
</dbReference>
<dbReference type="AlphaFoldDB" id="A0A4C1XYW9"/>
<organism evidence="1 2">
    <name type="scientific">Eumeta variegata</name>
    <name type="common">Bagworm moth</name>
    <name type="synonym">Eumeta japonica</name>
    <dbReference type="NCBI Taxonomy" id="151549"/>
    <lineage>
        <taxon>Eukaryota</taxon>
        <taxon>Metazoa</taxon>
        <taxon>Ecdysozoa</taxon>
        <taxon>Arthropoda</taxon>
        <taxon>Hexapoda</taxon>
        <taxon>Insecta</taxon>
        <taxon>Pterygota</taxon>
        <taxon>Neoptera</taxon>
        <taxon>Endopterygota</taxon>
        <taxon>Lepidoptera</taxon>
        <taxon>Glossata</taxon>
        <taxon>Ditrysia</taxon>
        <taxon>Tineoidea</taxon>
        <taxon>Psychidae</taxon>
        <taxon>Oiketicinae</taxon>
        <taxon>Eumeta</taxon>
    </lineage>
</organism>
<dbReference type="EMBL" id="BGZK01001008">
    <property type="protein sequence ID" value="GBP68353.1"/>
    <property type="molecule type" value="Genomic_DNA"/>
</dbReference>
<proteinExistence type="predicted"/>
<protein>
    <submittedName>
        <fullName evidence="1">Uncharacterized protein</fullName>
    </submittedName>
</protein>
<keyword evidence="2" id="KW-1185">Reference proteome</keyword>
<comment type="caution">
    <text evidence="1">The sequence shown here is derived from an EMBL/GenBank/DDBJ whole genome shotgun (WGS) entry which is preliminary data.</text>
</comment>